<dbReference type="Pfam" id="PF01553">
    <property type="entry name" value="Acyltransferase"/>
    <property type="match status" value="1"/>
</dbReference>
<dbReference type="RefSeq" id="WP_198442754.1">
    <property type="nucleotide sequence ID" value="NZ_CBCSHE010000017.1"/>
</dbReference>
<dbReference type="CDD" id="cd07989">
    <property type="entry name" value="LPLAT_AGPAT-like"/>
    <property type="match status" value="1"/>
</dbReference>
<protein>
    <submittedName>
        <fullName evidence="5">1-acyl-sn-glycerol-3-phosphate acyltransferase</fullName>
    </submittedName>
</protein>
<reference evidence="5 6" key="1">
    <citation type="submission" date="2020-11" db="EMBL/GenBank/DDBJ databases">
        <title>Treponema Peruensis nv. sp., first commensal Treponema isolated from human feces.</title>
        <authorList>
            <person name="Belkhou C."/>
            <person name="Raes J."/>
        </authorList>
    </citation>
    <scope>NUCLEOTIDE SEQUENCE [LARGE SCALE GENOMIC DNA]</scope>
    <source>
        <strain evidence="5 6">RCC2812</strain>
    </source>
</reference>
<dbReference type="GO" id="GO:0016757">
    <property type="term" value="F:glycosyltransferase activity"/>
    <property type="evidence" value="ECO:0007669"/>
    <property type="project" value="UniProtKB-KW"/>
</dbReference>
<evidence type="ECO:0000313" key="6">
    <source>
        <dbReference type="Proteomes" id="UP000595224"/>
    </source>
</evidence>
<evidence type="ECO:0000256" key="1">
    <source>
        <dbReference type="ARBA" id="ARBA00022676"/>
    </source>
</evidence>
<evidence type="ECO:0000256" key="3">
    <source>
        <dbReference type="ARBA" id="ARBA00022723"/>
    </source>
</evidence>
<dbReference type="GO" id="GO:0046872">
    <property type="term" value="F:metal ion binding"/>
    <property type="evidence" value="ECO:0007669"/>
    <property type="project" value="UniProtKB-KW"/>
</dbReference>
<keyword evidence="3" id="KW-0479">Metal-binding</keyword>
<dbReference type="SUPFAM" id="SSF69593">
    <property type="entry name" value="Glycerol-3-phosphate (1)-acyltransferase"/>
    <property type="match status" value="1"/>
</dbReference>
<keyword evidence="2 5" id="KW-0808">Transferase</keyword>
<dbReference type="Gene3D" id="3.90.550.10">
    <property type="entry name" value="Spore Coat Polysaccharide Biosynthesis Protein SpsA, Chain A"/>
    <property type="match status" value="1"/>
</dbReference>
<dbReference type="CDD" id="cd04194">
    <property type="entry name" value="GT8_A4GalT_like"/>
    <property type="match status" value="1"/>
</dbReference>
<dbReference type="PANTHER" id="PTHR13778:SF47">
    <property type="entry name" value="LIPOPOLYSACCHARIDE 1,3-GALACTOSYLTRANSFERASE"/>
    <property type="match status" value="1"/>
</dbReference>
<gene>
    <name evidence="5" type="ORF">IWA51_00585</name>
</gene>
<evidence type="ECO:0000313" key="5">
    <source>
        <dbReference type="EMBL" id="QQA01163.1"/>
    </source>
</evidence>
<dbReference type="SMART" id="SM00563">
    <property type="entry name" value="PlsC"/>
    <property type="match status" value="1"/>
</dbReference>
<dbReference type="PANTHER" id="PTHR13778">
    <property type="entry name" value="GLYCOSYLTRANSFERASE 8 DOMAIN-CONTAINING PROTEIN"/>
    <property type="match status" value="1"/>
</dbReference>
<dbReference type="InterPro" id="IPR002123">
    <property type="entry name" value="Plipid/glycerol_acylTrfase"/>
</dbReference>
<dbReference type="SUPFAM" id="SSF53448">
    <property type="entry name" value="Nucleotide-diphospho-sugar transferases"/>
    <property type="match status" value="1"/>
</dbReference>
<proteinExistence type="predicted"/>
<accession>A0A7T3RDM0</accession>
<dbReference type="InterPro" id="IPR050748">
    <property type="entry name" value="Glycosyltrans_8_dom-fam"/>
</dbReference>
<dbReference type="InterPro" id="IPR002495">
    <property type="entry name" value="Glyco_trans_8"/>
</dbReference>
<dbReference type="Proteomes" id="UP000595224">
    <property type="component" value="Chromosome"/>
</dbReference>
<keyword evidence="6" id="KW-1185">Reference proteome</keyword>
<dbReference type="Pfam" id="PF01501">
    <property type="entry name" value="Glyco_transf_8"/>
    <property type="match status" value="1"/>
</dbReference>
<evidence type="ECO:0000256" key="2">
    <source>
        <dbReference type="ARBA" id="ARBA00022679"/>
    </source>
</evidence>
<dbReference type="EMBL" id="CP064936">
    <property type="protein sequence ID" value="QQA01163.1"/>
    <property type="molecule type" value="Genomic_DNA"/>
</dbReference>
<feature type="domain" description="Phospholipid/glycerol acyltransferase" evidence="4">
    <location>
        <begin position="420"/>
        <end position="544"/>
    </location>
</feature>
<sequence length="607" mass="71613">MMNNKRIPIFFACDDNFVKFTIVAITSLKANASKDYIYDIHILYTKMSEEMKKVTLTLSDETFNITFDDVTDYLKSVNYKLHVRDYYSKTTYYRLFISEMFPELDKALYVDSDMIILGDISELYNHELGDNYVGACNEQAMVQEECYGNYVEKCLGISRNKFFNAGMILINCKQFREKNLLERFIKLLHEYSFIVTQDEDYLNLICKDKVLWIENNWNVEMFGKLLFEPKDFKIIHYIMTSKPWHYRDCRHQEFFWEYAKQTPVYDQIVAVLDAYTDEQRANDKASGERLAQMAIDEANREDNYLNRQKLFEQKKETVESSETTVNTGVQKSPERLAVLAKIKEYEKTGRFEEDVEDDPPSRQIQPGEVDYQQKKLSSRIKAYFAFKAARNFIRKMVKSKQMIIKSVEGKENLDLLTGGAMITCNHFNALDSFAIQIVYDEIHKKTKHGKFFRIIKEGNYTSFPGFYGMLMRNCNTLPLSSSHRTMNEFLQAVKKLLADGNYILIYPEQSMWWNYRKPKPLRKGAYTLAVKNKRPVLPVFITMQDSDILDSDGFFVQEYTIHICKPIFPKPELSLSENVEYMMNENYSVWKKVYEETYKIPLKYEED</sequence>
<evidence type="ECO:0000259" key="4">
    <source>
        <dbReference type="SMART" id="SM00563"/>
    </source>
</evidence>
<dbReference type="AlphaFoldDB" id="A0A7T3RDM0"/>
<organism evidence="5 6">
    <name type="scientific">Treponema peruense</name>
    <dbReference type="NCBI Taxonomy" id="2787628"/>
    <lineage>
        <taxon>Bacteria</taxon>
        <taxon>Pseudomonadati</taxon>
        <taxon>Spirochaetota</taxon>
        <taxon>Spirochaetia</taxon>
        <taxon>Spirochaetales</taxon>
        <taxon>Treponemataceae</taxon>
        <taxon>Treponema</taxon>
    </lineage>
</organism>
<name>A0A7T3RDM0_9SPIR</name>
<dbReference type="InterPro" id="IPR029044">
    <property type="entry name" value="Nucleotide-diphossugar_trans"/>
</dbReference>
<keyword evidence="5" id="KW-0012">Acyltransferase</keyword>
<dbReference type="KEGG" id="tper:IWA51_00585"/>
<keyword evidence="1" id="KW-0328">Glycosyltransferase</keyword>
<dbReference type="GO" id="GO:0016746">
    <property type="term" value="F:acyltransferase activity"/>
    <property type="evidence" value="ECO:0007669"/>
    <property type="project" value="UniProtKB-KW"/>
</dbReference>